<keyword evidence="3" id="KW-1133">Transmembrane helix</keyword>
<dbReference type="GO" id="GO:0016020">
    <property type="term" value="C:membrane"/>
    <property type="evidence" value="ECO:0007669"/>
    <property type="project" value="UniProtKB-SubCell"/>
</dbReference>
<organism evidence="5">
    <name type="scientific">Arundo donax</name>
    <name type="common">Giant reed</name>
    <name type="synonym">Donax arundinaceus</name>
    <dbReference type="NCBI Taxonomy" id="35708"/>
    <lineage>
        <taxon>Eukaryota</taxon>
        <taxon>Viridiplantae</taxon>
        <taxon>Streptophyta</taxon>
        <taxon>Embryophyta</taxon>
        <taxon>Tracheophyta</taxon>
        <taxon>Spermatophyta</taxon>
        <taxon>Magnoliopsida</taxon>
        <taxon>Liliopsida</taxon>
        <taxon>Poales</taxon>
        <taxon>Poaceae</taxon>
        <taxon>PACMAD clade</taxon>
        <taxon>Arundinoideae</taxon>
        <taxon>Arundineae</taxon>
        <taxon>Arundo</taxon>
    </lineage>
</organism>
<keyword evidence="2" id="KW-0812">Transmembrane</keyword>
<reference evidence="5" key="1">
    <citation type="submission" date="2014-09" db="EMBL/GenBank/DDBJ databases">
        <authorList>
            <person name="Magalhaes I.L.F."/>
            <person name="Oliveira U."/>
            <person name="Santos F.R."/>
            <person name="Vidigal T.H.D.A."/>
            <person name="Brescovit A.D."/>
            <person name="Santos A.J."/>
        </authorList>
    </citation>
    <scope>NUCLEOTIDE SEQUENCE</scope>
    <source>
        <tissue evidence="5">Shoot tissue taken approximately 20 cm above the soil surface</tissue>
    </source>
</reference>
<dbReference type="EMBL" id="GBRH01246622">
    <property type="protein sequence ID" value="JAD51273.1"/>
    <property type="molecule type" value="Transcribed_RNA"/>
</dbReference>
<evidence type="ECO:0000256" key="2">
    <source>
        <dbReference type="ARBA" id="ARBA00022692"/>
    </source>
</evidence>
<protein>
    <submittedName>
        <fullName evidence="5">Uncharacterized protein</fullName>
    </submittedName>
</protein>
<dbReference type="Gene3D" id="1.20.1250.20">
    <property type="entry name" value="MFS general substrate transporter like domains"/>
    <property type="match status" value="1"/>
</dbReference>
<dbReference type="AlphaFoldDB" id="A0A0A9AN23"/>
<comment type="subcellular location">
    <subcellularLocation>
        <location evidence="1">Membrane</location>
    </subcellularLocation>
</comment>
<proteinExistence type="predicted"/>
<dbReference type="GO" id="GO:0022857">
    <property type="term" value="F:transmembrane transporter activity"/>
    <property type="evidence" value="ECO:0007669"/>
    <property type="project" value="InterPro"/>
</dbReference>
<name>A0A0A9AN23_ARUDO</name>
<dbReference type="Pfam" id="PF00083">
    <property type="entry name" value="Sugar_tr"/>
    <property type="match status" value="1"/>
</dbReference>
<dbReference type="InterPro" id="IPR036259">
    <property type="entry name" value="MFS_trans_sf"/>
</dbReference>
<evidence type="ECO:0000256" key="1">
    <source>
        <dbReference type="ARBA" id="ARBA00004370"/>
    </source>
</evidence>
<keyword evidence="4" id="KW-0472">Membrane</keyword>
<evidence type="ECO:0000313" key="5">
    <source>
        <dbReference type="EMBL" id="JAD51273.1"/>
    </source>
</evidence>
<dbReference type="SUPFAM" id="SSF103473">
    <property type="entry name" value="MFS general substrate transporter"/>
    <property type="match status" value="1"/>
</dbReference>
<reference evidence="5" key="2">
    <citation type="journal article" date="2015" name="Data Brief">
        <title>Shoot transcriptome of the giant reed, Arundo donax.</title>
        <authorList>
            <person name="Barrero R.A."/>
            <person name="Guerrero F.D."/>
            <person name="Moolhuijzen P."/>
            <person name="Goolsby J.A."/>
            <person name="Tidwell J."/>
            <person name="Bellgard S.E."/>
            <person name="Bellgard M.I."/>
        </authorList>
    </citation>
    <scope>NUCLEOTIDE SEQUENCE</scope>
    <source>
        <tissue evidence="5">Shoot tissue taken approximately 20 cm above the soil surface</tissue>
    </source>
</reference>
<sequence length="70" mass="7742">MAARFVTSIGSGFSIVVTSVYNTEISPSSTRGLLLSFLEVCIICARQRVELRIRRLAAAHRLARHRGGLR</sequence>
<evidence type="ECO:0000256" key="4">
    <source>
        <dbReference type="ARBA" id="ARBA00023136"/>
    </source>
</evidence>
<accession>A0A0A9AN23</accession>
<dbReference type="InterPro" id="IPR005828">
    <property type="entry name" value="MFS_sugar_transport-like"/>
</dbReference>
<evidence type="ECO:0000256" key="3">
    <source>
        <dbReference type="ARBA" id="ARBA00022989"/>
    </source>
</evidence>